<feature type="chain" id="PRO_5019783903" evidence="1">
    <location>
        <begin position="19"/>
        <end position="200"/>
    </location>
</feature>
<sequence>MILSRLLLLVSLAHVSLALKVLIGFRRVSSAEAAEINRRGNIFRDPDYDAAAVREGGAQLGNGVYLSMTQDGYQGRPSDWYCYVKAESRPLKAAPKAWIPKRLWDKPESNIAALASAFGDPDRVLRFSQTKNHVANTIQMLIPTEMVNDDVLDTTAQCYPNKSDVPERSSQYSTLIQTVSQAHMPRHAYRLLLGSKTINC</sequence>
<dbReference type="Pfam" id="PF19287">
    <property type="entry name" value="DUF5910"/>
    <property type="match status" value="1"/>
</dbReference>
<dbReference type="OrthoDB" id="4540223at2759"/>
<name>A0A484FPG0_COLOR</name>
<dbReference type="AlphaFoldDB" id="A0A484FPG0"/>
<gene>
    <name evidence="2" type="ORF">Cob_v007545</name>
</gene>
<feature type="signal peptide" evidence="1">
    <location>
        <begin position="1"/>
        <end position="18"/>
    </location>
</feature>
<comment type="caution">
    <text evidence="2">The sequence shown here is derived from an EMBL/GenBank/DDBJ whole genome shotgun (WGS) entry which is preliminary data.</text>
</comment>
<protein>
    <submittedName>
        <fullName evidence="2">Uncharacterized protein</fullName>
    </submittedName>
</protein>
<evidence type="ECO:0000256" key="1">
    <source>
        <dbReference type="SAM" id="SignalP"/>
    </source>
</evidence>
<dbReference type="InterPro" id="IPR045564">
    <property type="entry name" value="DUF5910"/>
</dbReference>
<evidence type="ECO:0000313" key="2">
    <source>
        <dbReference type="EMBL" id="TDZ19595.1"/>
    </source>
</evidence>
<evidence type="ECO:0000313" key="3">
    <source>
        <dbReference type="Proteomes" id="UP000014480"/>
    </source>
</evidence>
<proteinExistence type="predicted"/>
<dbReference type="EMBL" id="AMCV02000020">
    <property type="protein sequence ID" value="TDZ19595.1"/>
    <property type="molecule type" value="Genomic_DNA"/>
</dbReference>
<reference evidence="3" key="2">
    <citation type="journal article" date="2019" name="Mol. Plant Microbe Interact.">
        <title>Genome sequence resources for four phytopathogenic fungi from the Colletotrichum orbiculare species complex.</title>
        <authorList>
            <person name="Gan P."/>
            <person name="Tsushima A."/>
            <person name="Narusaka M."/>
            <person name="Narusaka Y."/>
            <person name="Takano Y."/>
            <person name="Kubo Y."/>
            <person name="Shirasu K."/>
        </authorList>
    </citation>
    <scope>GENOME REANNOTATION</scope>
    <source>
        <strain evidence="3">104-T / ATCC 96160 / CBS 514.97 / LARS 414 / MAFF 240422</strain>
    </source>
</reference>
<dbReference type="STRING" id="1213857.A0A484FPG0"/>
<keyword evidence="3" id="KW-1185">Reference proteome</keyword>
<dbReference type="Proteomes" id="UP000014480">
    <property type="component" value="Unassembled WGS sequence"/>
</dbReference>
<reference evidence="3" key="1">
    <citation type="journal article" date="2013" name="New Phytol.">
        <title>Comparative genomic and transcriptomic analyses reveal the hemibiotrophic stage shift of Colletotrichum fungi.</title>
        <authorList>
            <person name="Gan P."/>
            <person name="Ikeda K."/>
            <person name="Irieda H."/>
            <person name="Narusaka M."/>
            <person name="O'Connell R.J."/>
            <person name="Narusaka Y."/>
            <person name="Takano Y."/>
            <person name="Kubo Y."/>
            <person name="Shirasu K."/>
        </authorList>
    </citation>
    <scope>NUCLEOTIDE SEQUENCE [LARGE SCALE GENOMIC DNA]</scope>
    <source>
        <strain evidence="3">104-T / ATCC 96160 / CBS 514.97 / LARS 414 / MAFF 240422</strain>
    </source>
</reference>
<organism evidence="2 3">
    <name type="scientific">Colletotrichum orbiculare (strain 104-T / ATCC 96160 / CBS 514.97 / LARS 414 / MAFF 240422)</name>
    <name type="common">Cucumber anthracnose fungus</name>
    <name type="synonym">Colletotrichum lagenarium</name>
    <dbReference type="NCBI Taxonomy" id="1213857"/>
    <lineage>
        <taxon>Eukaryota</taxon>
        <taxon>Fungi</taxon>
        <taxon>Dikarya</taxon>
        <taxon>Ascomycota</taxon>
        <taxon>Pezizomycotina</taxon>
        <taxon>Sordariomycetes</taxon>
        <taxon>Hypocreomycetidae</taxon>
        <taxon>Glomerellales</taxon>
        <taxon>Glomerellaceae</taxon>
        <taxon>Colletotrichum</taxon>
        <taxon>Colletotrichum orbiculare species complex</taxon>
    </lineage>
</organism>
<keyword evidence="1" id="KW-0732">Signal</keyword>
<accession>A0A484FPG0</accession>